<keyword evidence="9" id="KW-1185">Reference proteome</keyword>
<keyword evidence="4 8" id="KW-0032">Aminotransferase</keyword>
<protein>
    <recommendedName>
        <fullName evidence="3">alanine--glyoxylate transaminase</fullName>
        <ecNumber evidence="3">2.6.1.44</ecNumber>
    </recommendedName>
</protein>
<evidence type="ECO:0000259" key="7">
    <source>
        <dbReference type="Pfam" id="PF00266"/>
    </source>
</evidence>
<organism evidence="8 9">
    <name type="scientific">Phlyctema vagabunda</name>
    <dbReference type="NCBI Taxonomy" id="108571"/>
    <lineage>
        <taxon>Eukaryota</taxon>
        <taxon>Fungi</taxon>
        <taxon>Dikarya</taxon>
        <taxon>Ascomycota</taxon>
        <taxon>Pezizomycotina</taxon>
        <taxon>Leotiomycetes</taxon>
        <taxon>Helotiales</taxon>
        <taxon>Dermateaceae</taxon>
        <taxon>Phlyctema</taxon>
    </lineage>
</organism>
<dbReference type="EC" id="2.6.1.44" evidence="3"/>
<proteinExistence type="inferred from homology"/>
<dbReference type="EMBL" id="JBFCZG010000002">
    <property type="protein sequence ID" value="KAL3425822.1"/>
    <property type="molecule type" value="Genomic_DNA"/>
</dbReference>
<accession>A0ABR4PR46</accession>
<feature type="domain" description="Aminotransferase class V" evidence="7">
    <location>
        <begin position="28"/>
        <end position="341"/>
    </location>
</feature>
<evidence type="ECO:0000256" key="3">
    <source>
        <dbReference type="ARBA" id="ARBA00013049"/>
    </source>
</evidence>
<evidence type="ECO:0000256" key="4">
    <source>
        <dbReference type="ARBA" id="ARBA00022576"/>
    </source>
</evidence>
<comment type="cofactor">
    <cofactor evidence="1">
        <name>pyridoxal 5'-phosphate</name>
        <dbReference type="ChEBI" id="CHEBI:597326"/>
    </cofactor>
</comment>
<comment type="similarity">
    <text evidence="2">Belongs to the class-V pyridoxal-phosphate-dependent aminotransferase family.</text>
</comment>
<dbReference type="Gene3D" id="3.40.640.10">
    <property type="entry name" value="Type I PLP-dependent aspartate aminotransferase-like (Major domain)"/>
    <property type="match status" value="1"/>
</dbReference>
<evidence type="ECO:0000256" key="2">
    <source>
        <dbReference type="ARBA" id="ARBA00009236"/>
    </source>
</evidence>
<dbReference type="InterPro" id="IPR024169">
    <property type="entry name" value="SP_NH2Trfase/AEP_transaminase"/>
</dbReference>
<sequence length="385" mass="41962">MSSQPSHPTLLIPGPIEFDDAVLQSMSHYSESHVGAPFVNTFGETLSMLRKLFQTTDPSSQPFVISGSGTLGWDLVAANLAEPGDDVLVLHTGYFADSFTDCFETYGVKATQLKAPIGSRPQLPEIEEALKEKKYKLLTVTHVDTSTGVLSELKALSELVRRVSPETLLIVDGVCSVGSEEIEFDKWNLDGVVTASQKGIGCPAGLSISMYSGRAIETFKNRKSPPGSYFASFKNWLPIMQNYEAKKPSYFATPSPQLIHALHTSLTQILSKPLSERFAAHRATSQRVKKAIANLGLKQLASDPADQANGMTAIYLPEKVTVPELMPALMKKGVVFAGGLHKEIAPKYFRFGHMGVSVTDPNRNDIDRALEVLQTSLSELGYQKA</sequence>
<name>A0ABR4PR46_9HELO</name>
<gene>
    <name evidence="8" type="ORF">PVAG01_02613</name>
</gene>
<dbReference type="InterPro" id="IPR000192">
    <property type="entry name" value="Aminotrans_V_dom"/>
</dbReference>
<evidence type="ECO:0000313" key="8">
    <source>
        <dbReference type="EMBL" id="KAL3425822.1"/>
    </source>
</evidence>
<dbReference type="InterPro" id="IPR015424">
    <property type="entry name" value="PyrdxlP-dep_Trfase"/>
</dbReference>
<evidence type="ECO:0000256" key="1">
    <source>
        <dbReference type="ARBA" id="ARBA00001933"/>
    </source>
</evidence>
<evidence type="ECO:0000256" key="6">
    <source>
        <dbReference type="ARBA" id="ARBA00022898"/>
    </source>
</evidence>
<dbReference type="PANTHER" id="PTHR21152">
    <property type="entry name" value="AMINOTRANSFERASE CLASS V"/>
    <property type="match status" value="1"/>
</dbReference>
<dbReference type="Proteomes" id="UP001629113">
    <property type="component" value="Unassembled WGS sequence"/>
</dbReference>
<keyword evidence="6" id="KW-0663">Pyridoxal phosphate</keyword>
<comment type="caution">
    <text evidence="8">The sequence shown here is derived from an EMBL/GenBank/DDBJ whole genome shotgun (WGS) entry which is preliminary data.</text>
</comment>
<dbReference type="InterPro" id="IPR015422">
    <property type="entry name" value="PyrdxlP-dep_Trfase_small"/>
</dbReference>
<keyword evidence="5" id="KW-0808">Transferase</keyword>
<dbReference type="Gene3D" id="3.90.1150.10">
    <property type="entry name" value="Aspartate Aminotransferase, domain 1"/>
    <property type="match status" value="1"/>
</dbReference>
<dbReference type="Pfam" id="PF00266">
    <property type="entry name" value="Aminotran_5"/>
    <property type="match status" value="1"/>
</dbReference>
<dbReference type="PIRSF" id="PIRSF000524">
    <property type="entry name" value="SPT"/>
    <property type="match status" value="1"/>
</dbReference>
<dbReference type="InterPro" id="IPR015421">
    <property type="entry name" value="PyrdxlP-dep_Trfase_major"/>
</dbReference>
<dbReference type="GO" id="GO:0008483">
    <property type="term" value="F:transaminase activity"/>
    <property type="evidence" value="ECO:0007669"/>
    <property type="project" value="UniProtKB-KW"/>
</dbReference>
<dbReference type="PANTHER" id="PTHR21152:SF24">
    <property type="entry name" value="ALANINE--GLYOXYLATE AMINOTRANSFERASE 1"/>
    <property type="match status" value="1"/>
</dbReference>
<dbReference type="SUPFAM" id="SSF53383">
    <property type="entry name" value="PLP-dependent transferases"/>
    <property type="match status" value="1"/>
</dbReference>
<reference evidence="8 9" key="1">
    <citation type="submission" date="2024-06" db="EMBL/GenBank/DDBJ databases">
        <title>Complete genome of Phlyctema vagabunda strain 19-DSS-EL-015.</title>
        <authorList>
            <person name="Fiorenzani C."/>
        </authorList>
    </citation>
    <scope>NUCLEOTIDE SEQUENCE [LARGE SCALE GENOMIC DNA]</scope>
    <source>
        <strain evidence="8 9">19-DSS-EL-015</strain>
    </source>
</reference>
<evidence type="ECO:0000256" key="5">
    <source>
        <dbReference type="ARBA" id="ARBA00022679"/>
    </source>
</evidence>
<evidence type="ECO:0000313" key="9">
    <source>
        <dbReference type="Proteomes" id="UP001629113"/>
    </source>
</evidence>